<organism evidence="1">
    <name type="scientific">candidate division CPR3 bacterium</name>
    <dbReference type="NCBI Taxonomy" id="2268181"/>
    <lineage>
        <taxon>Bacteria</taxon>
        <taxon>Bacteria division CPR3</taxon>
    </lineage>
</organism>
<dbReference type="AlphaFoldDB" id="A0A7C5YS39"/>
<sequence>MESRVDPDGVKRWFVAREPKKPVRFSLEENIVFSPEDLMKSASNLRDKYGRNQVIIYDEGRTGLDSARAMQAINKAMQDFFQECGQHGHIILIVLPDFFKLHEDYATVRSLFLVDVFADRQLRRGWFNFYNETQKEKLYVYGKKVLGLYNRYSQASPSFYGRFTSFLPIDDKAYDLAKQKALRKKQFLRNERRFKNQRDGAIYLLKRETDMSCEEIATELSAVTQQQLSEDHIRNAIKSITHEKDEEEII</sequence>
<protein>
    <submittedName>
        <fullName evidence="1">Uncharacterized protein</fullName>
    </submittedName>
</protein>
<reference evidence="1" key="1">
    <citation type="journal article" date="2020" name="mSystems">
        <title>Genome- and Community-Level Interaction Insights into Carbon Utilization and Element Cycling Functions of Hydrothermarchaeota in Hydrothermal Sediment.</title>
        <authorList>
            <person name="Zhou Z."/>
            <person name="Liu Y."/>
            <person name="Xu W."/>
            <person name="Pan J."/>
            <person name="Luo Z.H."/>
            <person name="Li M."/>
        </authorList>
    </citation>
    <scope>NUCLEOTIDE SEQUENCE [LARGE SCALE GENOMIC DNA]</scope>
    <source>
        <strain evidence="1">SpSt-1042</strain>
    </source>
</reference>
<proteinExistence type="predicted"/>
<accession>A0A7C5YS39</accession>
<name>A0A7C5YS39_UNCC3</name>
<comment type="caution">
    <text evidence="1">The sequence shown here is derived from an EMBL/GenBank/DDBJ whole genome shotgun (WGS) entry which is preliminary data.</text>
</comment>
<evidence type="ECO:0000313" key="1">
    <source>
        <dbReference type="EMBL" id="HHR92235.1"/>
    </source>
</evidence>
<gene>
    <name evidence="1" type="ORF">ENL96_01855</name>
</gene>
<dbReference type="EMBL" id="DRVY01000052">
    <property type="protein sequence ID" value="HHR92235.1"/>
    <property type="molecule type" value="Genomic_DNA"/>
</dbReference>